<keyword evidence="2" id="KW-1185">Reference proteome</keyword>
<dbReference type="Proteomes" id="UP000037460">
    <property type="component" value="Unassembled WGS sequence"/>
</dbReference>
<evidence type="ECO:0000313" key="2">
    <source>
        <dbReference type="Proteomes" id="UP000037460"/>
    </source>
</evidence>
<dbReference type="AlphaFoldDB" id="A0A0M0K328"/>
<accession>A0A0M0K328</accession>
<gene>
    <name evidence="1" type="ORF">Ctob_014909</name>
</gene>
<organism evidence="1 2">
    <name type="scientific">Chrysochromulina tobinii</name>
    <dbReference type="NCBI Taxonomy" id="1460289"/>
    <lineage>
        <taxon>Eukaryota</taxon>
        <taxon>Haptista</taxon>
        <taxon>Haptophyta</taxon>
        <taxon>Prymnesiophyceae</taxon>
        <taxon>Prymnesiales</taxon>
        <taxon>Chrysochromulinaceae</taxon>
        <taxon>Chrysochromulina</taxon>
    </lineage>
</organism>
<dbReference type="EMBL" id="JWZX01001558">
    <property type="protein sequence ID" value="KOO33276.1"/>
    <property type="molecule type" value="Genomic_DNA"/>
</dbReference>
<protein>
    <submittedName>
        <fullName evidence="1">Uncharacterized protein</fullName>
    </submittedName>
</protein>
<reference evidence="2" key="1">
    <citation type="journal article" date="2015" name="PLoS Genet.">
        <title>Genome Sequence and Transcriptome Analyses of Chrysochromulina tobin: Metabolic Tools for Enhanced Algal Fitness in the Prominent Order Prymnesiales (Haptophyceae).</title>
        <authorList>
            <person name="Hovde B.T."/>
            <person name="Deodato C.R."/>
            <person name="Hunsperger H.M."/>
            <person name="Ryken S.A."/>
            <person name="Yost W."/>
            <person name="Jha R.K."/>
            <person name="Patterson J."/>
            <person name="Monnat R.J. Jr."/>
            <person name="Barlow S.B."/>
            <person name="Starkenburg S.R."/>
            <person name="Cattolico R.A."/>
        </authorList>
    </citation>
    <scope>NUCLEOTIDE SEQUENCE</scope>
    <source>
        <strain evidence="2">CCMP291</strain>
    </source>
</reference>
<sequence length="246" mass="24438">MAALVASVGAEATTYEAAEGIEEVPEDWTAILAVGRLTVTLLAAPPDGAADAVLLAATKLVLTTTLAQCAAPLASLRAAEGYPPSVLSTVAHLLHLTLPLLSVSAMCWAALLPGGKKKKKGAVAAAAEADDGAPDAALPASSAQPADARAAVRETLGAIAEAVSTLQVSLSAADRRPAACVLLGSEPDEWVRCVGGAAGERAKAVASTARQALLAALEAEGKARLAELATSAREVAGALKVAAKAL</sequence>
<proteinExistence type="predicted"/>
<name>A0A0M0K328_9EUKA</name>
<evidence type="ECO:0000313" key="1">
    <source>
        <dbReference type="EMBL" id="KOO33276.1"/>
    </source>
</evidence>
<comment type="caution">
    <text evidence="1">The sequence shown here is derived from an EMBL/GenBank/DDBJ whole genome shotgun (WGS) entry which is preliminary data.</text>
</comment>